<proteinExistence type="predicted"/>
<dbReference type="EMBL" id="CP045571">
    <property type="protein sequence ID" value="QFX95142.1"/>
    <property type="molecule type" value="Genomic_DNA"/>
</dbReference>
<name>A0A5P9XML2_ACITH</name>
<protein>
    <submittedName>
        <fullName evidence="1">Uncharacterized protein</fullName>
    </submittedName>
</protein>
<dbReference type="AlphaFoldDB" id="A0A5P9XML2"/>
<dbReference type="KEGG" id="atx:GCD22_00653"/>
<evidence type="ECO:0000313" key="1">
    <source>
        <dbReference type="EMBL" id="QFX95142.1"/>
    </source>
</evidence>
<gene>
    <name evidence="1" type="ORF">GCD22_00653</name>
</gene>
<organism evidence="1 2">
    <name type="scientific">Acidithiobacillus thiooxidans ATCC 19377</name>
    <dbReference type="NCBI Taxonomy" id="637390"/>
    <lineage>
        <taxon>Bacteria</taxon>
        <taxon>Pseudomonadati</taxon>
        <taxon>Pseudomonadota</taxon>
        <taxon>Acidithiobacillia</taxon>
        <taxon>Acidithiobacillales</taxon>
        <taxon>Acidithiobacillaceae</taxon>
        <taxon>Acidithiobacillus</taxon>
    </lineage>
</organism>
<accession>A0A5P9XML2</accession>
<dbReference type="Proteomes" id="UP000363590">
    <property type="component" value="Chromosome"/>
</dbReference>
<sequence>MRSIGDGGRRLPVLVAYHGFPGLGDNVRDAIEGQNRCEPGGTADQTHGVRQRIAMWAGRHDLDAAFESGKTGHDFQNGMPAGCKPAGGGLLHDPLGAWGADQGYRLDALPQNDHGEVARGGLKHRQDLPQWHDDLSTWAREYGELRERAQGKGPHRLLLHRLDRLAIVDVHAVPKDLGGVHDPGNR</sequence>
<evidence type="ECO:0000313" key="2">
    <source>
        <dbReference type="Proteomes" id="UP000363590"/>
    </source>
</evidence>
<reference evidence="1 2" key="1">
    <citation type="submission" date="2019-10" db="EMBL/GenBank/DDBJ databases">
        <authorList>
            <person name="Wang R."/>
        </authorList>
    </citation>
    <scope>NUCLEOTIDE SEQUENCE [LARGE SCALE GENOMIC DNA]</scope>
    <source>
        <strain evidence="1 2">ATCC 19377</strain>
    </source>
</reference>